<dbReference type="Proteomes" id="UP000022082">
    <property type="component" value="Unassembled WGS sequence"/>
</dbReference>
<proteinExistence type="predicted"/>
<accession>A0A016ARA3</accession>
<sequence length="105" mass="12212">MKVYDINGNVVAEGYLVPNPNFIPKGEYKETELDYQKKQADMLITSIDGSFYEISLPKNATLRQKISKDIKGYGRNVRRYNEDIIHVTEKVLKILQTKYTIMCDF</sequence>
<evidence type="ECO:0000313" key="1">
    <source>
        <dbReference type="EMBL" id="EXZ30821.1"/>
    </source>
</evidence>
<dbReference type="PATRIC" id="fig|1339327.3.peg.630"/>
<gene>
    <name evidence="1" type="ORF">M136_5419</name>
</gene>
<comment type="caution">
    <text evidence="1">The sequence shown here is derived from an EMBL/GenBank/DDBJ whole genome shotgun (WGS) entry which is preliminary data.</text>
</comment>
<evidence type="ECO:0000313" key="2">
    <source>
        <dbReference type="Proteomes" id="UP000022082"/>
    </source>
</evidence>
<reference evidence="1 2" key="1">
    <citation type="submission" date="2014-02" db="EMBL/GenBank/DDBJ databases">
        <authorList>
            <person name="Sears C."/>
            <person name="Carroll K."/>
            <person name="Sack B.R."/>
            <person name="Qadri F."/>
            <person name="Myers L.L."/>
            <person name="Chung G.-T."/>
            <person name="Escheverria P."/>
            <person name="Fraser C.M."/>
            <person name="Sadzewicz L."/>
            <person name="Shefchek K.A."/>
            <person name="Tallon L."/>
            <person name="Das S.P."/>
            <person name="Daugherty S."/>
            <person name="Mongodin E.F."/>
        </authorList>
    </citation>
    <scope>NUCLEOTIDE SEQUENCE [LARGE SCALE GENOMIC DNA]</scope>
    <source>
        <strain evidence="1 2">S36L11</strain>
    </source>
</reference>
<name>A0A016ARA3_BACFG</name>
<organism evidence="1 2">
    <name type="scientific">Bacteroides fragilis str. S36L11</name>
    <dbReference type="NCBI Taxonomy" id="1339327"/>
    <lineage>
        <taxon>Bacteria</taxon>
        <taxon>Pseudomonadati</taxon>
        <taxon>Bacteroidota</taxon>
        <taxon>Bacteroidia</taxon>
        <taxon>Bacteroidales</taxon>
        <taxon>Bacteroidaceae</taxon>
        <taxon>Bacteroides</taxon>
    </lineage>
</organism>
<dbReference type="AlphaFoldDB" id="A0A016ARA3"/>
<dbReference type="RefSeq" id="WP_032558090.1">
    <property type="nucleotide sequence ID" value="NZ_JGDJ01000116.1"/>
</dbReference>
<protein>
    <submittedName>
        <fullName evidence="1">Uncharacterized protein</fullName>
    </submittedName>
</protein>
<dbReference type="EMBL" id="JGDJ01000116">
    <property type="protein sequence ID" value="EXZ30821.1"/>
    <property type="molecule type" value="Genomic_DNA"/>
</dbReference>